<dbReference type="Gene3D" id="3.40.50.300">
    <property type="entry name" value="P-loop containing nucleotide triphosphate hydrolases"/>
    <property type="match status" value="1"/>
</dbReference>
<dbReference type="InterPro" id="IPR027417">
    <property type="entry name" value="P-loop_NTPase"/>
</dbReference>
<dbReference type="PATRIC" id="fig|1550024.3.peg.2151"/>
<accession>A0A0W7TQG8</accession>
<dbReference type="Proteomes" id="UP000431913">
    <property type="component" value="Unassembled WGS sequence"/>
</dbReference>
<evidence type="ECO:0000313" key="5">
    <source>
        <dbReference type="EMBL" id="MTS50404.1"/>
    </source>
</evidence>
<comment type="caution">
    <text evidence="1">The sequence shown here is derived from an EMBL/GenBank/DDBJ whole genome shotgun (WGS) entry which is preliminary data.</text>
</comment>
<dbReference type="Proteomes" id="UP000032483">
    <property type="component" value="Unassembled WGS sequence"/>
</dbReference>
<organism evidence="1 6">
    <name type="scientific">Ruthenibacterium lactatiformans</name>
    <dbReference type="NCBI Taxonomy" id="1550024"/>
    <lineage>
        <taxon>Bacteria</taxon>
        <taxon>Bacillati</taxon>
        <taxon>Bacillota</taxon>
        <taxon>Clostridia</taxon>
        <taxon>Eubacteriales</taxon>
        <taxon>Oscillospiraceae</taxon>
        <taxon>Ruthenibacterium</taxon>
    </lineage>
</organism>
<dbReference type="GeneID" id="42856810"/>
<dbReference type="EMBL" id="JXXK01000011">
    <property type="protein sequence ID" value="KJF39967.1"/>
    <property type="molecule type" value="Genomic_DNA"/>
</dbReference>
<dbReference type="Proteomes" id="UP000472755">
    <property type="component" value="Unassembled WGS sequence"/>
</dbReference>
<reference evidence="3 8" key="4">
    <citation type="submission" date="2019-08" db="EMBL/GenBank/DDBJ databases">
        <title>In-depth cultivation of the pig gut microbiome towards novel bacterial diversity and tailored functional studies.</title>
        <authorList>
            <person name="Wylensek D."/>
            <person name="Hitch T.C.A."/>
            <person name="Clavel T."/>
        </authorList>
    </citation>
    <scope>NUCLEOTIDE SEQUENCE [LARGE SCALE GENOMIC DNA]</scope>
    <source>
        <strain evidence="3 8">WCA3-601-WT-6J</strain>
    </source>
</reference>
<dbReference type="PANTHER" id="PTHR11669:SF8">
    <property type="entry name" value="DNA POLYMERASE III SUBUNIT DELTA"/>
    <property type="match status" value="1"/>
</dbReference>
<reference evidence="2 7" key="2">
    <citation type="submission" date="2015-10" db="EMBL/GenBank/DDBJ databases">
        <title>A novel member of the family Ruminococcaceae isolated from human faeces.</title>
        <authorList>
            <person name="Shkoporov A.N."/>
            <person name="Chaplin A.V."/>
            <person name="Motuzova O.V."/>
            <person name="Kafarskaia L.I."/>
            <person name="Efimov B.A."/>
        </authorList>
    </citation>
    <scope>NUCLEOTIDE SEQUENCE [LARGE SCALE GENOMIC DNA]</scope>
    <source>
        <strain evidence="2 7">668</strain>
    </source>
</reference>
<dbReference type="EMBL" id="LMUA01000013">
    <property type="protein sequence ID" value="KUE76006.1"/>
    <property type="molecule type" value="Genomic_DNA"/>
</dbReference>
<evidence type="ECO:0000313" key="8">
    <source>
        <dbReference type="Proteomes" id="UP000431913"/>
    </source>
</evidence>
<dbReference type="EMBL" id="WMZR01000002">
    <property type="protein sequence ID" value="MTS50404.1"/>
    <property type="molecule type" value="Genomic_DNA"/>
</dbReference>
<dbReference type="RefSeq" id="WP_009323024.1">
    <property type="nucleotide sequence ID" value="NZ_CAQJQL010000001.1"/>
</dbReference>
<dbReference type="PANTHER" id="PTHR11669">
    <property type="entry name" value="REPLICATION FACTOR C / DNA POLYMERASE III GAMMA-TAU SUBUNIT"/>
    <property type="match status" value="1"/>
</dbReference>
<dbReference type="Proteomes" id="UP000053433">
    <property type="component" value="Unassembled WGS sequence"/>
</dbReference>
<dbReference type="Proteomes" id="UP000449193">
    <property type="component" value="Unassembled WGS sequence"/>
</dbReference>
<sequence>MAALDSLLGNETLKESLSAALAAGRLSHSILLCGEAGTGAGFAARCLAADYLYPNGGASAAQVLAGQSPEYLLLAGEGVSGDIRVDRVREVRREIFNTALSAGGRAVHIKGADKLNGASANALLKVLEEPPEGVLFILTAPSEANVMATIRSRCCAYSLAPVAEEVCAAYLKKHFPKEPEAARYAALFGGKIGSAKRCLEDAAGRTLLLDALKLAGLAEKQDVYGALALLSKYEKDRAGTQALLGLLLNVCSASLRGSEAAQSPVSPARAARCAGEAGKTARLLAGNVSGKLALTCLAARLTA</sequence>
<dbReference type="GO" id="GO:0006261">
    <property type="term" value="P:DNA-templated DNA replication"/>
    <property type="evidence" value="ECO:0007669"/>
    <property type="project" value="TreeGrafter"/>
</dbReference>
<evidence type="ECO:0000313" key="1">
    <source>
        <dbReference type="EMBL" id="KJF39967.1"/>
    </source>
</evidence>
<reference evidence="9 10" key="3">
    <citation type="journal article" date="2019" name="Nat. Med.">
        <title>A library of human gut bacterial isolates paired with longitudinal multiomics data enables mechanistic microbiome research.</title>
        <authorList>
            <person name="Poyet M."/>
            <person name="Groussin M."/>
            <person name="Gibbons S.M."/>
            <person name="Avila-Pacheco J."/>
            <person name="Jiang X."/>
            <person name="Kearney S.M."/>
            <person name="Perrotta A.R."/>
            <person name="Berdy B."/>
            <person name="Zhao S."/>
            <person name="Lieberman T.D."/>
            <person name="Swanson P.K."/>
            <person name="Smith M."/>
            <person name="Roesemann S."/>
            <person name="Alexander J.E."/>
            <person name="Rich S.A."/>
            <person name="Livny J."/>
            <person name="Vlamakis H."/>
            <person name="Clish C."/>
            <person name="Bullock K."/>
            <person name="Deik A."/>
            <person name="Scott J."/>
            <person name="Pierce K.A."/>
            <person name="Xavier R.J."/>
            <person name="Alm E.J."/>
        </authorList>
    </citation>
    <scope>NUCLEOTIDE SEQUENCE [LARGE SCALE GENOMIC DNA]</scope>
    <source>
        <strain evidence="4 10">BIOML-A4</strain>
        <strain evidence="5 9">BIOML-A7</strain>
    </source>
</reference>
<evidence type="ECO:0008006" key="11">
    <source>
        <dbReference type="Google" id="ProtNLM"/>
    </source>
</evidence>
<dbReference type="AlphaFoldDB" id="A0A0D8IZ69"/>
<protein>
    <recommendedName>
        <fullName evidence="11">DNA polymerase III subunit delta</fullName>
    </recommendedName>
</protein>
<dbReference type="Pfam" id="PF13177">
    <property type="entry name" value="DNA_pol3_delta2"/>
    <property type="match status" value="1"/>
</dbReference>
<reference evidence="1" key="1">
    <citation type="submission" date="2015-02" db="EMBL/GenBank/DDBJ databases">
        <title>A novel member of the family Ruminococcaceae isolated from human feces.</title>
        <authorList>
            <person name="Shkoporov A.N."/>
            <person name="Chaplin A.V."/>
            <person name="Motuzova O.V."/>
            <person name="Kafarskaia L.I."/>
            <person name="Khokhlova E.V."/>
            <person name="Efimov B.A."/>
        </authorList>
    </citation>
    <scope>NUCLEOTIDE SEQUENCE [LARGE SCALE GENOMIC DNA]</scope>
    <source>
        <strain evidence="1">585-1</strain>
    </source>
</reference>
<accession>A0A0D8IZ69</accession>
<dbReference type="EMBL" id="WMZU01000042">
    <property type="protein sequence ID" value="MTS28927.1"/>
    <property type="molecule type" value="Genomic_DNA"/>
</dbReference>
<dbReference type="EMBL" id="VUNJ01000015">
    <property type="protein sequence ID" value="MST92847.1"/>
    <property type="molecule type" value="Genomic_DNA"/>
</dbReference>
<dbReference type="InterPro" id="IPR050238">
    <property type="entry name" value="DNA_Rep/Repair_Clamp_Loader"/>
</dbReference>
<evidence type="ECO:0000313" key="6">
    <source>
        <dbReference type="Proteomes" id="UP000032483"/>
    </source>
</evidence>
<proteinExistence type="predicted"/>
<evidence type="ECO:0000313" key="4">
    <source>
        <dbReference type="EMBL" id="MTS28927.1"/>
    </source>
</evidence>
<dbReference type="SUPFAM" id="SSF52540">
    <property type="entry name" value="P-loop containing nucleoside triphosphate hydrolases"/>
    <property type="match status" value="1"/>
</dbReference>
<keyword evidence="6" id="KW-1185">Reference proteome</keyword>
<evidence type="ECO:0000313" key="9">
    <source>
        <dbReference type="Proteomes" id="UP000449193"/>
    </source>
</evidence>
<evidence type="ECO:0000313" key="2">
    <source>
        <dbReference type="EMBL" id="KUE76006.1"/>
    </source>
</evidence>
<evidence type="ECO:0000313" key="3">
    <source>
        <dbReference type="EMBL" id="MST92847.1"/>
    </source>
</evidence>
<evidence type="ECO:0000313" key="7">
    <source>
        <dbReference type="Proteomes" id="UP000053433"/>
    </source>
</evidence>
<gene>
    <name evidence="2" type="ORF">ASJ35_10515</name>
    <name evidence="3" type="ORF">FYJ76_13070</name>
    <name evidence="5" type="ORF">GMD52_02460</name>
    <name evidence="4" type="ORF">GMD59_16795</name>
    <name evidence="1" type="ORF">TQ39_09450</name>
</gene>
<evidence type="ECO:0000313" key="10">
    <source>
        <dbReference type="Proteomes" id="UP000472755"/>
    </source>
</evidence>
<name>A0A0D8IZ69_9FIRM</name>